<dbReference type="GO" id="GO:0003887">
    <property type="term" value="F:DNA-directed DNA polymerase activity"/>
    <property type="evidence" value="ECO:0007669"/>
    <property type="project" value="TreeGrafter"/>
</dbReference>
<dbReference type="EMBL" id="GG662504">
    <property type="protein sequence ID" value="EAS03084.2"/>
    <property type="molecule type" value="Genomic_DNA"/>
</dbReference>
<dbReference type="InterPro" id="IPR036397">
    <property type="entry name" value="RNaseH_sf"/>
</dbReference>
<dbReference type="AlphaFoldDB" id="I7M9Z1"/>
<dbReference type="InParanoid" id="I7M9Z1"/>
<dbReference type="Proteomes" id="UP000009168">
    <property type="component" value="Unassembled WGS sequence"/>
</dbReference>
<dbReference type="InterPro" id="IPR050240">
    <property type="entry name" value="DNA_pol_type-B"/>
</dbReference>
<dbReference type="PANTHER" id="PTHR10322:SF23">
    <property type="entry name" value="DNA POLYMERASE DELTA CATALYTIC SUBUNIT"/>
    <property type="match status" value="1"/>
</dbReference>
<evidence type="ECO:0000256" key="1">
    <source>
        <dbReference type="ARBA" id="ARBA00024411"/>
    </source>
</evidence>
<dbReference type="GO" id="GO:0003676">
    <property type="term" value="F:nucleic acid binding"/>
    <property type="evidence" value="ECO:0007669"/>
    <property type="project" value="InterPro"/>
</dbReference>
<reference evidence="4" key="1">
    <citation type="journal article" date="2006" name="PLoS Biol.">
        <title>Macronuclear genome sequence of the ciliate Tetrahymena thermophila, a model eukaryote.</title>
        <authorList>
            <person name="Eisen J.A."/>
            <person name="Coyne R.S."/>
            <person name="Wu M."/>
            <person name="Wu D."/>
            <person name="Thiagarajan M."/>
            <person name="Wortman J.R."/>
            <person name="Badger J.H."/>
            <person name="Ren Q."/>
            <person name="Amedeo P."/>
            <person name="Jones K.M."/>
            <person name="Tallon L.J."/>
            <person name="Delcher A.L."/>
            <person name="Salzberg S.L."/>
            <person name="Silva J.C."/>
            <person name="Haas B.J."/>
            <person name="Majoros W.H."/>
            <person name="Farzad M."/>
            <person name="Carlton J.M."/>
            <person name="Smith R.K. Jr."/>
            <person name="Garg J."/>
            <person name="Pearlman R.E."/>
            <person name="Karrer K.M."/>
            <person name="Sun L."/>
            <person name="Manning G."/>
            <person name="Elde N.C."/>
            <person name="Turkewitz A.P."/>
            <person name="Asai D.J."/>
            <person name="Wilkes D.E."/>
            <person name="Wang Y."/>
            <person name="Cai H."/>
            <person name="Collins K."/>
            <person name="Stewart B.A."/>
            <person name="Lee S.R."/>
            <person name="Wilamowska K."/>
            <person name="Weinberg Z."/>
            <person name="Ruzzo W.L."/>
            <person name="Wloga D."/>
            <person name="Gaertig J."/>
            <person name="Frankel J."/>
            <person name="Tsao C.-C."/>
            <person name="Gorovsky M.A."/>
            <person name="Keeling P.J."/>
            <person name="Waller R.F."/>
            <person name="Patron N.J."/>
            <person name="Cherry J.M."/>
            <person name="Stover N.A."/>
            <person name="Krieger C.J."/>
            <person name="del Toro C."/>
            <person name="Ryder H.F."/>
            <person name="Williamson S.C."/>
            <person name="Barbeau R.A."/>
            <person name="Hamilton E.P."/>
            <person name="Orias E."/>
        </authorList>
    </citation>
    <scope>NUCLEOTIDE SEQUENCE [LARGE SCALE GENOMIC DNA]</scope>
    <source>
        <strain evidence="4">SB210</strain>
    </source>
</reference>
<dbReference type="PANTHER" id="PTHR10322">
    <property type="entry name" value="DNA POLYMERASE CATALYTIC SUBUNIT"/>
    <property type="match status" value="1"/>
</dbReference>
<organism evidence="3 4">
    <name type="scientific">Tetrahymena thermophila (strain SB210)</name>
    <dbReference type="NCBI Taxonomy" id="312017"/>
    <lineage>
        <taxon>Eukaryota</taxon>
        <taxon>Sar</taxon>
        <taxon>Alveolata</taxon>
        <taxon>Ciliophora</taxon>
        <taxon>Intramacronucleata</taxon>
        <taxon>Oligohymenophorea</taxon>
        <taxon>Hymenostomatida</taxon>
        <taxon>Tetrahymenina</taxon>
        <taxon>Tetrahymenidae</taxon>
        <taxon>Tetrahymena</taxon>
    </lineage>
</organism>
<protein>
    <recommendedName>
        <fullName evidence="1">DNA polymerase delta catalytic subunit</fullName>
    </recommendedName>
</protein>
<dbReference type="InterPro" id="IPR006133">
    <property type="entry name" value="DNA-dir_DNA_pol_B_exonuc"/>
</dbReference>
<dbReference type="Pfam" id="PF03104">
    <property type="entry name" value="DNA_pol_B_exo1"/>
    <property type="match status" value="1"/>
</dbReference>
<proteinExistence type="predicted"/>
<gene>
    <name evidence="3" type="ORF">TTHERM_00444660</name>
</gene>
<evidence type="ECO:0000259" key="2">
    <source>
        <dbReference type="Pfam" id="PF03104"/>
    </source>
</evidence>
<keyword evidence="4" id="KW-1185">Reference proteome</keyword>
<dbReference type="GO" id="GO:0004527">
    <property type="term" value="F:exonuclease activity"/>
    <property type="evidence" value="ECO:0007669"/>
    <property type="project" value="UniProtKB-KW"/>
</dbReference>
<dbReference type="KEGG" id="tet:TTHERM_00444660"/>
<dbReference type="GeneID" id="7823358"/>
<sequence>MFIREKVNVEELKSTTLKILSDKIEYNQDFNEIWQFGFTEKNQTVLIRVKQFNNVFFIYTQDKLENNNKTDDIKQLIQEVFKKNEIEVKEFKNETLLYYKIEILNGSYTEQQLQDHLNKLDLEKLNLADKAQFFIPKIANQFSISLRINPKTFLSFEVDGNQNSIIENNKISTCQIEIVSNQFKPKISFDNTLYKQISDNQIILITDLENLVIENGFDANSSQKNPIFMISNIIFKNGQKQSNKQIFTTSETMELDPSVQIKYFKSELQMLQAWFDELNIIDPDVITGFNVLKFDLSFLFLRTKYLIEQEKSDYKTINFGRIPSIKLEYKIIADFFCCKNYFFLKEDINILEACGRQVIDNSWYFNHTHAYIPSHQRRLKDWAFRYLDDDSQKLEIMYNEFPEYLFSKDIKKRSLLGEYNIRDNQIVHDFFLMFNIFEYYKEMGFLNSILTQDYHNKSLTPLYFNQLIKSSQNPLNFQNDVLVIQSNQQDDWNKLQTQIQHLQKLQKVKFIINEDTSPLIFKQIIILQDKLKVENITLKFSNGVNNLPFRLSSLLANLDQNTTKVLNLHLNSDFDDSEFDFIESFTNLPPSLSSLYVKLNNKVKLINYEKNINFKANQISKIAFDFNQFQSSNQDFLKFLNKFLSTQQNLSKVDLIFSYDKTNSEFIKDVIRVFSSSCKQLKILNLTIQGNDQTKNSNQKADNDNQKYLFENILSILEQNLLCIQLIFFNYVQIKLSSLNNNIFSTFASKQPNLKLFILKIDEEKTLLKNKFYEMVKSLKKRQ</sequence>
<evidence type="ECO:0000313" key="4">
    <source>
        <dbReference type="Proteomes" id="UP000009168"/>
    </source>
</evidence>
<dbReference type="OrthoDB" id="2414538at2759"/>
<dbReference type="STRING" id="312017.I7M9Z1"/>
<evidence type="ECO:0000313" key="3">
    <source>
        <dbReference type="EMBL" id="EAS03084.2"/>
    </source>
</evidence>
<dbReference type="InterPro" id="IPR012337">
    <property type="entry name" value="RNaseH-like_sf"/>
</dbReference>
<dbReference type="eggNOG" id="KOG0969">
    <property type="taxonomic scope" value="Eukaryota"/>
</dbReference>
<keyword evidence="3" id="KW-0540">Nuclease</keyword>
<accession>I7M9Z1</accession>
<dbReference type="Gene3D" id="3.30.420.10">
    <property type="entry name" value="Ribonuclease H-like superfamily/Ribonuclease H"/>
    <property type="match status" value="1"/>
</dbReference>
<keyword evidence="3" id="KW-0269">Exonuclease</keyword>
<name>I7M9Z1_TETTS</name>
<feature type="domain" description="DNA-directed DNA polymerase family B exonuclease" evidence="2">
    <location>
        <begin position="140"/>
        <end position="320"/>
    </location>
</feature>
<dbReference type="SUPFAM" id="SSF53098">
    <property type="entry name" value="Ribonuclease H-like"/>
    <property type="match status" value="1"/>
</dbReference>
<dbReference type="GO" id="GO:0006261">
    <property type="term" value="P:DNA-templated DNA replication"/>
    <property type="evidence" value="ECO:0007669"/>
    <property type="project" value="TreeGrafter"/>
</dbReference>
<dbReference type="RefSeq" id="XP_001023329.2">
    <property type="nucleotide sequence ID" value="XM_001023329.2"/>
</dbReference>
<keyword evidence="3" id="KW-0378">Hydrolase</keyword>